<evidence type="ECO:0000256" key="5">
    <source>
        <dbReference type="ARBA" id="ARBA00023002"/>
    </source>
</evidence>
<reference evidence="13 14" key="1">
    <citation type="submission" date="2014-12" db="EMBL/GenBank/DDBJ databases">
        <title>Genome sequencing of Brevundimonas nasdae TPW30.</title>
        <authorList>
            <person name="Tan P.W."/>
            <person name="Chan K.-G."/>
        </authorList>
    </citation>
    <scope>NUCLEOTIDE SEQUENCE [LARGE SCALE GENOMIC DNA]</scope>
    <source>
        <strain evidence="13 14">TPW30</strain>
    </source>
</reference>
<feature type="binding site" evidence="12">
    <location>
        <position position="29"/>
    </location>
    <ligand>
        <name>NAD(+)</name>
        <dbReference type="ChEBI" id="CHEBI:57540"/>
    </ligand>
</feature>
<protein>
    <recommendedName>
        <fullName evidence="9">Enoyl-[acyl-carrier-protein] reductase [NADH]</fullName>
        <ecNumber evidence="9">1.3.1.9</ecNumber>
    </recommendedName>
</protein>
<name>A0A0B4CQC2_9CAUL</name>
<feature type="binding site" evidence="12">
    <location>
        <begin position="35"/>
        <end position="36"/>
    </location>
    <ligand>
        <name>NAD(+)</name>
        <dbReference type="ChEBI" id="CHEBI:57540"/>
    </ligand>
</feature>
<evidence type="ECO:0000256" key="11">
    <source>
        <dbReference type="PIRSR" id="PIRSR000094-2"/>
    </source>
</evidence>
<keyword evidence="9 12" id="KW-0520">NAD</keyword>
<dbReference type="AlphaFoldDB" id="A0A0B4CQC2"/>
<evidence type="ECO:0000256" key="9">
    <source>
        <dbReference type="PIRNR" id="PIRNR000094"/>
    </source>
</evidence>
<keyword evidence="5 9" id="KW-0560">Oxidoreductase</keyword>
<dbReference type="UniPathway" id="UPA00094"/>
<dbReference type="GO" id="GO:0004318">
    <property type="term" value="F:enoyl-[acyl-carrier-protein] reductase (NADH) activity"/>
    <property type="evidence" value="ECO:0007669"/>
    <property type="project" value="UniProtKB-EC"/>
</dbReference>
<dbReference type="PRINTS" id="PR00081">
    <property type="entry name" value="GDHRDH"/>
</dbReference>
<evidence type="ECO:0000256" key="4">
    <source>
        <dbReference type="ARBA" id="ARBA00022832"/>
    </source>
</evidence>
<evidence type="ECO:0000256" key="10">
    <source>
        <dbReference type="PIRSR" id="PIRSR000094-1"/>
    </source>
</evidence>
<proteinExistence type="inferred from homology"/>
<dbReference type="Gene3D" id="3.40.50.720">
    <property type="entry name" value="NAD(P)-binding Rossmann-like Domain"/>
    <property type="match status" value="1"/>
</dbReference>
<dbReference type="PANTHER" id="PTHR43159">
    <property type="entry name" value="ENOYL-[ACYL-CARRIER-PROTEIN] REDUCTASE"/>
    <property type="match status" value="1"/>
</dbReference>
<dbReference type="Pfam" id="PF13561">
    <property type="entry name" value="adh_short_C2"/>
    <property type="match status" value="1"/>
</dbReference>
<keyword evidence="7 9" id="KW-0275">Fatty acid biosynthesis</keyword>
<dbReference type="STRING" id="172043.RM53_08340"/>
<accession>A0A0B4CQC2</accession>
<dbReference type="PIRSF" id="PIRSF000094">
    <property type="entry name" value="Enoyl-ACP_rdct"/>
    <property type="match status" value="1"/>
</dbReference>
<gene>
    <name evidence="13" type="ORF">RM53_08340</name>
</gene>
<keyword evidence="3 9" id="KW-0444">Lipid biosynthesis</keyword>
<evidence type="ECO:0000256" key="12">
    <source>
        <dbReference type="PIRSR" id="PIRSR000094-3"/>
    </source>
</evidence>
<feature type="binding site" evidence="12">
    <location>
        <position position="179"/>
    </location>
    <ligand>
        <name>NAD(+)</name>
        <dbReference type="ChEBI" id="CHEBI:57540"/>
    </ligand>
</feature>
<dbReference type="EC" id="1.3.1.9" evidence="9"/>
<dbReference type="InterPro" id="IPR014358">
    <property type="entry name" value="Enoyl-ACP_Rdtase_NADH"/>
</dbReference>
<sequence>MRRRTMATSEGWDMPTGDLMKGKKGLIMGVANSSSIAWGIASQLAAQGAELAFTYLGESLERRVRPLAESVGAKLLIPADVTDDASMDAAFAELEKTFGTIDFVVHSVAFANKDELKGSFVDNTTRDSFLLAMNISAFSFVDVSRRAAKLMPNGGSLITLTYLGSERVIPNYNTMGVAKAALEAATRYIARDLGPRNIRVNAISAGAMRTLSLAGISGGRGLHSKSAQFSLIKEETSMEGVAGAALWLCSDLGRSTTGEVVHVDAGFHAVGLPEDIEG</sequence>
<dbReference type="PANTHER" id="PTHR43159:SF2">
    <property type="entry name" value="ENOYL-[ACYL-CARRIER-PROTEIN] REDUCTASE [NADH], CHLOROPLASTIC"/>
    <property type="match status" value="1"/>
</dbReference>
<feature type="binding site" evidence="12">
    <location>
        <position position="108"/>
    </location>
    <ligand>
        <name>NAD(+)</name>
        <dbReference type="ChEBI" id="CHEBI:57540"/>
    </ligand>
</feature>
<dbReference type="Gene3D" id="1.10.8.400">
    <property type="entry name" value="Enoyl acyl carrier protein reductase"/>
    <property type="match status" value="1"/>
</dbReference>
<dbReference type="GO" id="GO:0006633">
    <property type="term" value="P:fatty acid biosynthetic process"/>
    <property type="evidence" value="ECO:0007669"/>
    <property type="project" value="UniProtKB-UniPathway"/>
</dbReference>
<evidence type="ECO:0000256" key="3">
    <source>
        <dbReference type="ARBA" id="ARBA00022516"/>
    </source>
</evidence>
<dbReference type="Proteomes" id="UP000031166">
    <property type="component" value="Unassembled WGS sequence"/>
</dbReference>
<evidence type="ECO:0000256" key="8">
    <source>
        <dbReference type="ARBA" id="ARBA00048572"/>
    </source>
</evidence>
<feature type="active site" description="Proton acceptor" evidence="10">
    <location>
        <position position="162"/>
    </location>
</feature>
<evidence type="ECO:0000256" key="1">
    <source>
        <dbReference type="ARBA" id="ARBA00005194"/>
    </source>
</evidence>
<organism evidence="13 14">
    <name type="scientific">Brevundimonas nasdae</name>
    <dbReference type="NCBI Taxonomy" id="172043"/>
    <lineage>
        <taxon>Bacteria</taxon>
        <taxon>Pseudomonadati</taxon>
        <taxon>Pseudomonadota</taxon>
        <taxon>Alphaproteobacteria</taxon>
        <taxon>Caulobacterales</taxon>
        <taxon>Caulobacteraceae</taxon>
        <taxon>Brevundimonas</taxon>
    </lineage>
</organism>
<dbReference type="SUPFAM" id="SSF51735">
    <property type="entry name" value="NAD(P)-binding Rossmann-fold domains"/>
    <property type="match status" value="1"/>
</dbReference>
<evidence type="ECO:0000313" key="13">
    <source>
        <dbReference type="EMBL" id="KIC58652.1"/>
    </source>
</evidence>
<feature type="binding site" evidence="12">
    <location>
        <begin position="80"/>
        <end position="81"/>
    </location>
    <ligand>
        <name>NAD(+)</name>
        <dbReference type="ChEBI" id="CHEBI:57540"/>
    </ligand>
</feature>
<comment type="catalytic activity">
    <reaction evidence="8 9">
        <text>a 2,3-saturated acyl-[ACP] + NAD(+) = a (2E)-enoyl-[ACP] + NADH + H(+)</text>
        <dbReference type="Rhea" id="RHEA:10240"/>
        <dbReference type="Rhea" id="RHEA-COMP:9925"/>
        <dbReference type="Rhea" id="RHEA-COMP:9926"/>
        <dbReference type="ChEBI" id="CHEBI:15378"/>
        <dbReference type="ChEBI" id="CHEBI:57540"/>
        <dbReference type="ChEBI" id="CHEBI:57945"/>
        <dbReference type="ChEBI" id="CHEBI:78784"/>
        <dbReference type="ChEBI" id="CHEBI:78785"/>
        <dbReference type="EC" id="1.3.1.9"/>
    </reaction>
</comment>
<evidence type="ECO:0000256" key="2">
    <source>
        <dbReference type="ARBA" id="ARBA00009233"/>
    </source>
</evidence>
<keyword evidence="6" id="KW-0443">Lipid metabolism</keyword>
<feature type="active site" description="Proton acceptor" evidence="10">
    <location>
        <position position="172"/>
    </location>
</feature>
<evidence type="ECO:0000256" key="6">
    <source>
        <dbReference type="ARBA" id="ARBA00023098"/>
    </source>
</evidence>
<comment type="caution">
    <text evidence="13">The sequence shown here is derived from an EMBL/GenBank/DDBJ whole genome shotgun (WGS) entry which is preliminary data.</text>
</comment>
<dbReference type="CDD" id="cd05372">
    <property type="entry name" value="ENR_SDR"/>
    <property type="match status" value="1"/>
</dbReference>
<keyword evidence="4" id="KW-0276">Fatty acid metabolism</keyword>
<comment type="pathway">
    <text evidence="1">Lipid metabolism; fatty acid biosynthesis.</text>
</comment>
<dbReference type="InterPro" id="IPR002347">
    <property type="entry name" value="SDR_fam"/>
</dbReference>
<dbReference type="InterPro" id="IPR036291">
    <property type="entry name" value="NAD(P)-bd_dom_sf"/>
</dbReference>
<dbReference type="EMBL" id="JWSY01000010">
    <property type="protein sequence ID" value="KIC58652.1"/>
    <property type="molecule type" value="Genomic_DNA"/>
</dbReference>
<comment type="similarity">
    <text evidence="2 9">Belongs to the short-chain dehydrogenases/reductases (SDR) family. FabI subfamily.</text>
</comment>
<evidence type="ECO:0000313" key="14">
    <source>
        <dbReference type="Proteomes" id="UP000031166"/>
    </source>
</evidence>
<evidence type="ECO:0000256" key="7">
    <source>
        <dbReference type="ARBA" id="ARBA00023160"/>
    </source>
</evidence>
<feature type="binding site" evidence="11">
    <location>
        <position position="111"/>
    </location>
    <ligand>
        <name>substrate</name>
    </ligand>
</feature>